<dbReference type="EC" id="2.4.1.257" evidence="10"/>
<dbReference type="EMBL" id="VCGU01000009">
    <property type="protein sequence ID" value="TRY70571.1"/>
    <property type="molecule type" value="Genomic_DNA"/>
</dbReference>
<comment type="caution">
    <text evidence="13">The sequence shown here is derived from an EMBL/GenBank/DDBJ whole genome shotgun (WGS) entry which is preliminary data.</text>
</comment>
<evidence type="ECO:0000256" key="6">
    <source>
        <dbReference type="ARBA" id="ARBA00022989"/>
    </source>
</evidence>
<protein>
    <recommendedName>
        <fullName evidence="10">Alpha-1,3/1,6-mannosyltransferase ALG2</fullName>
        <ecNumber evidence="10">2.4.1.132</ecNumber>
        <ecNumber evidence="10">2.4.1.257</ecNumber>
    </recommendedName>
    <alternativeName>
        <fullName evidence="10">GDP-Man:Man(1)GlcNAc(2)-PP-Dol alpha-1,3-mannosyltransferase</fullName>
    </alternativeName>
</protein>
<sequence length="393" mass="43930">MVRVVFLHPDLGIGGAERLVVDAGLALKARSHQIHFVTAHHDPAHCFEETQDGTLDVVAVGDWLPRHLFGRCMALCAYLRMIYAALWLVVIVDQISVCIPILLALSTAKIIFYCHFPDQLLTGRQSLLKRLYRAPIDWLEEVTTGAAHIVLVNSKFTAGVFHDTFKRLNVQPEVLYPSLNTAQFEVGVSVRHSVADEDTINFLSINRFERKKNLPLAIRAFAEVTRALPKKKKIKLIVAGGYDTRVTENIEHLIELETIVLEMQLSAHVEFRQNLSDQEKLRLLRTCDCLLYTPSGEHFGIVPIEAMFCQLPVIAVNNGGPKETVVHAETGFLCDPQPAAFAEAMSDIVKGGKALKVKMGNAGRKRVMENFSFGAFSGKLDRIVQECSQFERE</sequence>
<evidence type="ECO:0000256" key="1">
    <source>
        <dbReference type="ARBA" id="ARBA00004922"/>
    </source>
</evidence>
<dbReference type="PANTHER" id="PTHR45918">
    <property type="entry name" value="ALPHA-1,3/1,6-MANNOSYLTRANSFERASE ALG2"/>
    <property type="match status" value="1"/>
</dbReference>
<evidence type="ECO:0000313" key="13">
    <source>
        <dbReference type="EMBL" id="TRY70571.1"/>
    </source>
</evidence>
<keyword evidence="5" id="KW-0256">Endoplasmic reticulum</keyword>
<dbReference type="CDD" id="cd03805">
    <property type="entry name" value="GT4_ALG2-like"/>
    <property type="match status" value="1"/>
</dbReference>
<dbReference type="STRING" id="6832.A0A553NYR0"/>
<keyword evidence="3 10" id="KW-0808">Transferase</keyword>
<evidence type="ECO:0000256" key="4">
    <source>
        <dbReference type="ARBA" id="ARBA00022692"/>
    </source>
</evidence>
<dbReference type="Pfam" id="PF13439">
    <property type="entry name" value="Glyco_transf_4"/>
    <property type="match status" value="1"/>
</dbReference>
<dbReference type="EC" id="2.4.1.132" evidence="10"/>
<gene>
    <name evidence="13" type="ORF">TCAL_06118</name>
</gene>
<dbReference type="UniPathway" id="UPA00378"/>
<dbReference type="Pfam" id="PF00534">
    <property type="entry name" value="Glycos_transf_1"/>
    <property type="match status" value="1"/>
</dbReference>
<evidence type="ECO:0000256" key="2">
    <source>
        <dbReference type="ARBA" id="ARBA00022676"/>
    </source>
</evidence>
<comment type="subcellular location">
    <subcellularLocation>
        <location evidence="10">Endoplasmic reticulum membrane</location>
        <topology evidence="10">Single-pass membrane protein</topology>
    </subcellularLocation>
</comment>
<keyword evidence="4 10" id="KW-0812">Transmembrane</keyword>
<evidence type="ECO:0000259" key="11">
    <source>
        <dbReference type="Pfam" id="PF00534"/>
    </source>
</evidence>
<evidence type="ECO:0000256" key="10">
    <source>
        <dbReference type="RuleBase" id="RU367136"/>
    </source>
</evidence>
<comment type="similarity">
    <text evidence="10">Belongs to the glycosyltransferase group 1 family.</text>
</comment>
<dbReference type="OMA" id="AMYMKCP"/>
<evidence type="ECO:0000256" key="5">
    <source>
        <dbReference type="ARBA" id="ARBA00022824"/>
    </source>
</evidence>
<keyword evidence="6 10" id="KW-1133">Transmembrane helix</keyword>
<dbReference type="GO" id="GO:0102704">
    <property type="term" value="F:GDP-Man:Man(2)GlcNAc(2)-PP-Dol alpha-1,6-mannosyltransferase activity"/>
    <property type="evidence" value="ECO:0007669"/>
    <property type="project" value="UniProtKB-UniRule"/>
</dbReference>
<keyword evidence="7 10" id="KW-0472">Membrane</keyword>
<organism evidence="13 14">
    <name type="scientific">Tigriopus californicus</name>
    <name type="common">Marine copepod</name>
    <dbReference type="NCBI Taxonomy" id="6832"/>
    <lineage>
        <taxon>Eukaryota</taxon>
        <taxon>Metazoa</taxon>
        <taxon>Ecdysozoa</taxon>
        <taxon>Arthropoda</taxon>
        <taxon>Crustacea</taxon>
        <taxon>Multicrustacea</taxon>
        <taxon>Hexanauplia</taxon>
        <taxon>Copepoda</taxon>
        <taxon>Harpacticoida</taxon>
        <taxon>Harpacticidae</taxon>
        <taxon>Tigriopus</taxon>
    </lineage>
</organism>
<proteinExistence type="inferred from homology"/>
<feature type="domain" description="Glycosyl transferase family 1" evidence="11">
    <location>
        <begin position="194"/>
        <end position="366"/>
    </location>
</feature>
<comment type="function">
    <text evidence="10">Mannosylates Man(2)GlcNAc(2)-dolichol diphosphate and Man(1)GlcNAc(2)-dolichol diphosphate to form Man(3)GlcNAc(2)-dolichol diphosphate.</text>
</comment>
<dbReference type="PANTHER" id="PTHR45918:SF1">
    <property type="entry name" value="ALPHA-1,3_1,6-MANNOSYLTRANSFERASE ALG2"/>
    <property type="match status" value="1"/>
</dbReference>
<dbReference type="Proteomes" id="UP000318571">
    <property type="component" value="Chromosome 9"/>
</dbReference>
<dbReference type="AlphaFoldDB" id="A0A553NYR0"/>
<comment type="pathway">
    <text evidence="1 10">Protein modification; protein glycosylation.</text>
</comment>
<evidence type="ECO:0000256" key="3">
    <source>
        <dbReference type="ARBA" id="ARBA00022679"/>
    </source>
</evidence>
<evidence type="ECO:0000256" key="7">
    <source>
        <dbReference type="ARBA" id="ARBA00023136"/>
    </source>
</evidence>
<comment type="catalytic activity">
    <reaction evidence="9 10">
        <text>an alpha-D-Man-(1-&gt;3)-beta-D-Man-(1-&gt;4)-beta-D-GlcNAc-(1-&gt;4)-alpha-D-GlcNAc-diphospho-di-trans,poly-cis-dolichol + GDP-alpha-D-mannose = an alpha-D-Man-(1-&gt;3)-[alpha-D-Man-(1-&gt;6)]-beta-D-Man-(1-&gt;4)-beta-D-GlcNAc-(1-&gt;4)-alpha-D-GlcNAc-diphospho-di-trans,poly-cis-dolichol + GDP + H(+)</text>
        <dbReference type="Rhea" id="RHEA:29519"/>
        <dbReference type="Rhea" id="RHEA-COMP:19513"/>
        <dbReference type="Rhea" id="RHEA-COMP:19515"/>
        <dbReference type="ChEBI" id="CHEBI:15378"/>
        <dbReference type="ChEBI" id="CHEBI:57527"/>
        <dbReference type="ChEBI" id="CHEBI:58189"/>
        <dbReference type="ChEBI" id="CHEBI:132510"/>
        <dbReference type="ChEBI" id="CHEBI:132511"/>
        <dbReference type="EC" id="2.4.1.257"/>
    </reaction>
    <physiologicalReaction direction="left-to-right" evidence="9 10">
        <dbReference type="Rhea" id="RHEA:29520"/>
    </physiologicalReaction>
</comment>
<dbReference type="Gene3D" id="3.40.50.2000">
    <property type="entry name" value="Glycogen Phosphorylase B"/>
    <property type="match status" value="2"/>
</dbReference>
<dbReference type="InterPro" id="IPR027054">
    <property type="entry name" value="ALG2"/>
</dbReference>
<evidence type="ECO:0000259" key="12">
    <source>
        <dbReference type="Pfam" id="PF13439"/>
    </source>
</evidence>
<name>A0A553NYR0_TIGCA</name>
<reference evidence="13 14" key="1">
    <citation type="journal article" date="2018" name="Nat. Ecol. Evol.">
        <title>Genomic signatures of mitonuclear coevolution across populations of Tigriopus californicus.</title>
        <authorList>
            <person name="Barreto F.S."/>
            <person name="Watson E.T."/>
            <person name="Lima T.G."/>
            <person name="Willett C.S."/>
            <person name="Edmands S."/>
            <person name="Li W."/>
            <person name="Burton R.S."/>
        </authorList>
    </citation>
    <scope>NUCLEOTIDE SEQUENCE [LARGE SCALE GENOMIC DNA]</scope>
    <source>
        <strain evidence="13 14">San Diego</strain>
    </source>
</reference>
<dbReference type="SUPFAM" id="SSF53756">
    <property type="entry name" value="UDP-Glycosyltransferase/glycogen phosphorylase"/>
    <property type="match status" value="1"/>
</dbReference>
<dbReference type="InterPro" id="IPR028098">
    <property type="entry name" value="Glyco_trans_4-like_N"/>
</dbReference>
<evidence type="ECO:0000256" key="8">
    <source>
        <dbReference type="ARBA" id="ARBA00045103"/>
    </source>
</evidence>
<dbReference type="GO" id="GO:0005789">
    <property type="term" value="C:endoplasmic reticulum membrane"/>
    <property type="evidence" value="ECO:0007669"/>
    <property type="project" value="UniProtKB-SubCell"/>
</dbReference>
<dbReference type="InterPro" id="IPR001296">
    <property type="entry name" value="Glyco_trans_1"/>
</dbReference>
<accession>A0A553NYR0</accession>
<dbReference type="GO" id="GO:0004378">
    <property type="term" value="F:GDP-Man:Man(1)GlcNAc(2)-PP-Dol alpha-1,3-mannosyltransferase activity"/>
    <property type="evidence" value="ECO:0007669"/>
    <property type="project" value="UniProtKB-UniRule"/>
</dbReference>
<dbReference type="FunFam" id="3.40.50.2000:FF:000210">
    <property type="entry name" value="Alpha-1,3/1,6-mannosyltransferase ALG2"/>
    <property type="match status" value="1"/>
</dbReference>
<keyword evidence="2 10" id="KW-0328">Glycosyltransferase</keyword>
<evidence type="ECO:0000313" key="14">
    <source>
        <dbReference type="Proteomes" id="UP000318571"/>
    </source>
</evidence>
<feature type="transmembrane region" description="Helical" evidence="10">
    <location>
        <begin position="81"/>
        <end position="105"/>
    </location>
</feature>
<evidence type="ECO:0000256" key="9">
    <source>
        <dbReference type="ARBA" id="ARBA00045104"/>
    </source>
</evidence>
<feature type="domain" description="Glycosyltransferase subfamily 4-like N-terminal" evidence="12">
    <location>
        <begin position="13"/>
        <end position="180"/>
    </location>
</feature>
<comment type="catalytic activity">
    <reaction evidence="8 10">
        <text>a beta-D-Man-(1-&gt;4)-beta-D-GlcNAc-(1-&gt;4)-alpha-D-GlcNAc-diphospho-di-trans,poly-cis-dolichol + GDP-alpha-D-mannose = an alpha-D-Man-(1-&gt;3)-beta-D-Man-(1-&gt;4)-beta-D-GlcNAc-(1-&gt;4)-alpha-D-GlcNAc-diphospho-di-trans,poly-cis-dolichol + GDP + H(+)</text>
        <dbReference type="Rhea" id="RHEA:29515"/>
        <dbReference type="Rhea" id="RHEA-COMP:19511"/>
        <dbReference type="Rhea" id="RHEA-COMP:19513"/>
        <dbReference type="ChEBI" id="CHEBI:15378"/>
        <dbReference type="ChEBI" id="CHEBI:57527"/>
        <dbReference type="ChEBI" id="CHEBI:58189"/>
        <dbReference type="ChEBI" id="CHEBI:58472"/>
        <dbReference type="ChEBI" id="CHEBI:132510"/>
        <dbReference type="EC" id="2.4.1.132"/>
    </reaction>
    <physiologicalReaction direction="left-to-right" evidence="8 10">
        <dbReference type="Rhea" id="RHEA:29516"/>
    </physiologicalReaction>
</comment>
<keyword evidence="14" id="KW-1185">Reference proteome</keyword>